<protein>
    <recommendedName>
        <fullName evidence="2">F-box domain-containing protein</fullName>
    </recommendedName>
</protein>
<dbReference type="Pfam" id="PF12937">
    <property type="entry name" value="F-box-like"/>
    <property type="match status" value="1"/>
</dbReference>
<dbReference type="Proteomes" id="UP000214365">
    <property type="component" value="Unassembled WGS sequence"/>
</dbReference>
<dbReference type="InterPro" id="IPR032675">
    <property type="entry name" value="LRR_dom_sf"/>
</dbReference>
<dbReference type="CDD" id="cd09917">
    <property type="entry name" value="F-box_SF"/>
    <property type="match status" value="1"/>
</dbReference>
<dbReference type="OrthoDB" id="408631at2759"/>
<dbReference type="Gene3D" id="3.80.10.10">
    <property type="entry name" value="Ribonuclease Inhibitor"/>
    <property type="match status" value="1"/>
</dbReference>
<sequence>MEAIPPSYEHAIMKDALAIIADYIPSADLCAASLVSRRWHAIFNPHIWGDPASHFGTQNDAVYGKRPLVKSILTHTLHLPPALSEIYGGPRSDWLRDLLDFLPRLQSLRVSTLPFFDHNSTMNLKLPSDPTRTQDYPPYNLRLLLADREPNTTSIGLATALSRFPALVYLDMSYTSPVRDQLVFSVLSALPDLQVLKLRAIGLRDVDAEFLANAIGTRVRVLDIRNNMLTDTAVRSLLQACFMSEEAAQNQANALDRQRGRASQDFTSSLLRHPELDKRFFESLTHPLTGRSIFENLAHSGITHLYISDNRLTIEGVAALLASKRLHLLDAGSVDTARKLTQDQSLLLSPGTRYDFNTVPGAEKLVPILGAYAKYQLTHIRINHTVATKDAPAQNENSIVELLPELPADELGVHHFHAELGTSHKLYELPAENDVLYELEDTSVSSVPNNHTDKGAKHDQYLDEPLLPRRNSAFAAEVVDDGDTVNEKEPEQNAHTAFNKEAESTLRTKKILNLLAKRPRTEMLPLRHGLSPTIPYLHPSHIPHVKTLILTDVPSHVRANSPILSSLIRFITACSDETLLAKLKARADYSFPPGRDRLKAEQEHAKSLFALECLVLEITPVTRTTTPKALGTWKPQGYDDYTSWKSTTGDFDSERLWSSAMDDFSFFGNEECGVPEPHEEIAMNILNKQIHQIPSEDAIDSIHFTHSVLSELEGSTAAASSTTRDNNGLRKRFQLASGQPDFKKGRSPDAIEEPDVDLVSALATFRRTKKKEFEELQRVNRQQVSPTSHGSDSKSDSPSSSSSPPLNSQTAHYTPLPLHVEGHWSGEVKVIRNFCPKGRSGVVDIYGNYFEKGYLYP</sequence>
<dbReference type="AlphaFoldDB" id="A0A225AV25"/>
<dbReference type="InterPro" id="IPR001810">
    <property type="entry name" value="F-box_dom"/>
</dbReference>
<evidence type="ECO:0000259" key="2">
    <source>
        <dbReference type="Pfam" id="PF12937"/>
    </source>
</evidence>
<feature type="compositionally biased region" description="Low complexity" evidence="1">
    <location>
        <begin position="785"/>
        <end position="808"/>
    </location>
</feature>
<evidence type="ECO:0000256" key="1">
    <source>
        <dbReference type="SAM" id="MobiDB-lite"/>
    </source>
</evidence>
<dbReference type="GeneID" id="31005377"/>
<reference evidence="3 4" key="1">
    <citation type="submission" date="2015-06" db="EMBL/GenBank/DDBJ databases">
        <title>Talaromyces atroroseus IBT 11181 draft genome.</title>
        <authorList>
            <person name="Rasmussen K.B."/>
            <person name="Rasmussen S."/>
            <person name="Petersen B."/>
            <person name="Sicheritz-Ponten T."/>
            <person name="Mortensen U.H."/>
            <person name="Thrane U."/>
        </authorList>
    </citation>
    <scope>NUCLEOTIDE SEQUENCE [LARGE SCALE GENOMIC DNA]</scope>
    <source>
        <strain evidence="3 4">IBT 11181</strain>
    </source>
</reference>
<accession>A0A225AV25</accession>
<name>A0A225AV25_TALAT</name>
<feature type="domain" description="F-box" evidence="2">
    <location>
        <begin position="19"/>
        <end position="48"/>
    </location>
</feature>
<dbReference type="EMBL" id="LFMY01000008">
    <property type="protein sequence ID" value="OKL58826.1"/>
    <property type="molecule type" value="Genomic_DNA"/>
</dbReference>
<proteinExistence type="predicted"/>
<comment type="caution">
    <text evidence="3">The sequence shown here is derived from an EMBL/GenBank/DDBJ whole genome shotgun (WGS) entry which is preliminary data.</text>
</comment>
<dbReference type="SUPFAM" id="SSF52047">
    <property type="entry name" value="RNI-like"/>
    <property type="match status" value="1"/>
</dbReference>
<organism evidence="3 4">
    <name type="scientific">Talaromyces atroroseus</name>
    <dbReference type="NCBI Taxonomy" id="1441469"/>
    <lineage>
        <taxon>Eukaryota</taxon>
        <taxon>Fungi</taxon>
        <taxon>Dikarya</taxon>
        <taxon>Ascomycota</taxon>
        <taxon>Pezizomycotina</taxon>
        <taxon>Eurotiomycetes</taxon>
        <taxon>Eurotiomycetidae</taxon>
        <taxon>Eurotiales</taxon>
        <taxon>Trichocomaceae</taxon>
        <taxon>Talaromyces</taxon>
        <taxon>Talaromyces sect. Trachyspermi</taxon>
    </lineage>
</organism>
<evidence type="ECO:0000313" key="3">
    <source>
        <dbReference type="EMBL" id="OKL58826.1"/>
    </source>
</evidence>
<dbReference type="RefSeq" id="XP_020118947.1">
    <property type="nucleotide sequence ID" value="XM_020267911.1"/>
</dbReference>
<feature type="region of interest" description="Disordered" evidence="1">
    <location>
        <begin position="773"/>
        <end position="813"/>
    </location>
</feature>
<feature type="region of interest" description="Disordered" evidence="1">
    <location>
        <begin position="715"/>
        <end position="750"/>
    </location>
</feature>
<feature type="compositionally biased region" description="Polar residues" evidence="1">
    <location>
        <begin position="717"/>
        <end position="726"/>
    </location>
</feature>
<evidence type="ECO:0000313" key="4">
    <source>
        <dbReference type="Proteomes" id="UP000214365"/>
    </source>
</evidence>
<dbReference type="STRING" id="1441469.A0A225AV25"/>
<dbReference type="InterPro" id="IPR036047">
    <property type="entry name" value="F-box-like_dom_sf"/>
</dbReference>
<dbReference type="SUPFAM" id="SSF81383">
    <property type="entry name" value="F-box domain"/>
    <property type="match status" value="1"/>
</dbReference>
<gene>
    <name evidence="3" type="ORF">UA08_05621</name>
</gene>
<keyword evidence="4" id="KW-1185">Reference proteome</keyword>